<protein>
    <recommendedName>
        <fullName evidence="2">PiggyBac transposable element-derived protein domain-containing protein</fullName>
    </recommendedName>
</protein>
<feature type="domain" description="PiggyBac transposable element-derived protein" evidence="2">
    <location>
        <begin position="180"/>
        <end position="380"/>
    </location>
</feature>
<dbReference type="InterPro" id="IPR029526">
    <property type="entry name" value="PGBD"/>
</dbReference>
<feature type="compositionally biased region" description="Acidic residues" evidence="1">
    <location>
        <begin position="62"/>
        <end position="75"/>
    </location>
</feature>
<reference evidence="4" key="3">
    <citation type="submission" date="2015-06" db="UniProtKB">
        <authorList>
            <consortium name="EnsemblProtists"/>
        </authorList>
    </citation>
    <scope>IDENTIFICATION</scope>
</reference>
<reference evidence="5" key="2">
    <citation type="submission" date="2012-11" db="EMBL/GenBank/DDBJ databases">
        <authorList>
            <person name="Kuo A."/>
            <person name="Curtis B.A."/>
            <person name="Tanifuji G."/>
            <person name="Burki F."/>
            <person name="Gruber A."/>
            <person name="Irimia M."/>
            <person name="Maruyama S."/>
            <person name="Arias M.C."/>
            <person name="Ball S.G."/>
            <person name="Gile G.H."/>
            <person name="Hirakawa Y."/>
            <person name="Hopkins J.F."/>
            <person name="Rensing S.A."/>
            <person name="Schmutz J."/>
            <person name="Symeonidi A."/>
            <person name="Elias M."/>
            <person name="Eveleigh R.J."/>
            <person name="Herman E.K."/>
            <person name="Klute M.J."/>
            <person name="Nakayama T."/>
            <person name="Obornik M."/>
            <person name="Reyes-Prieto A."/>
            <person name="Armbrust E.V."/>
            <person name="Aves S.J."/>
            <person name="Beiko R.G."/>
            <person name="Coutinho P."/>
            <person name="Dacks J.B."/>
            <person name="Durnford D.G."/>
            <person name="Fast N.M."/>
            <person name="Green B.R."/>
            <person name="Grisdale C."/>
            <person name="Hempe F."/>
            <person name="Henrissat B."/>
            <person name="Hoppner M.P."/>
            <person name="Ishida K.-I."/>
            <person name="Kim E."/>
            <person name="Koreny L."/>
            <person name="Kroth P.G."/>
            <person name="Liu Y."/>
            <person name="Malik S.-B."/>
            <person name="Maier U.G."/>
            <person name="McRose D."/>
            <person name="Mock T."/>
            <person name="Neilson J.A."/>
            <person name="Onodera N.T."/>
            <person name="Poole A.M."/>
            <person name="Pritham E.J."/>
            <person name="Richards T.A."/>
            <person name="Rocap G."/>
            <person name="Roy S.W."/>
            <person name="Sarai C."/>
            <person name="Schaack S."/>
            <person name="Shirato S."/>
            <person name="Slamovits C.H."/>
            <person name="Spencer D.F."/>
            <person name="Suzuki S."/>
            <person name="Worden A.Z."/>
            <person name="Zauner S."/>
            <person name="Barry K."/>
            <person name="Bell C."/>
            <person name="Bharti A.K."/>
            <person name="Crow J.A."/>
            <person name="Grimwood J."/>
            <person name="Kramer R."/>
            <person name="Lindquist E."/>
            <person name="Lucas S."/>
            <person name="Salamov A."/>
            <person name="McFadden G.I."/>
            <person name="Lane C.E."/>
            <person name="Keeling P.J."/>
            <person name="Gray M.W."/>
            <person name="Grigoriev I.V."/>
            <person name="Archibald J.M."/>
        </authorList>
    </citation>
    <scope>NUCLEOTIDE SEQUENCE</scope>
    <source>
        <strain evidence="5">CCMP2712</strain>
    </source>
</reference>
<dbReference type="PaxDb" id="55529-EKX50745"/>
<evidence type="ECO:0000256" key="1">
    <source>
        <dbReference type="SAM" id="MobiDB-lite"/>
    </source>
</evidence>
<reference evidence="3 5" key="1">
    <citation type="journal article" date="2012" name="Nature">
        <title>Algal genomes reveal evolutionary mosaicism and the fate of nucleomorphs.</title>
        <authorList>
            <consortium name="DOE Joint Genome Institute"/>
            <person name="Curtis B.A."/>
            <person name="Tanifuji G."/>
            <person name="Burki F."/>
            <person name="Gruber A."/>
            <person name="Irimia M."/>
            <person name="Maruyama S."/>
            <person name="Arias M.C."/>
            <person name="Ball S.G."/>
            <person name="Gile G.H."/>
            <person name="Hirakawa Y."/>
            <person name="Hopkins J.F."/>
            <person name="Kuo A."/>
            <person name="Rensing S.A."/>
            <person name="Schmutz J."/>
            <person name="Symeonidi A."/>
            <person name="Elias M."/>
            <person name="Eveleigh R.J."/>
            <person name="Herman E.K."/>
            <person name="Klute M.J."/>
            <person name="Nakayama T."/>
            <person name="Obornik M."/>
            <person name="Reyes-Prieto A."/>
            <person name="Armbrust E.V."/>
            <person name="Aves S.J."/>
            <person name="Beiko R.G."/>
            <person name="Coutinho P."/>
            <person name="Dacks J.B."/>
            <person name="Durnford D.G."/>
            <person name="Fast N.M."/>
            <person name="Green B.R."/>
            <person name="Grisdale C.J."/>
            <person name="Hempel F."/>
            <person name="Henrissat B."/>
            <person name="Hoppner M.P."/>
            <person name="Ishida K."/>
            <person name="Kim E."/>
            <person name="Koreny L."/>
            <person name="Kroth P.G."/>
            <person name="Liu Y."/>
            <person name="Malik S.B."/>
            <person name="Maier U.G."/>
            <person name="McRose D."/>
            <person name="Mock T."/>
            <person name="Neilson J.A."/>
            <person name="Onodera N.T."/>
            <person name="Poole A.M."/>
            <person name="Pritham E.J."/>
            <person name="Richards T.A."/>
            <person name="Rocap G."/>
            <person name="Roy S.W."/>
            <person name="Sarai C."/>
            <person name="Schaack S."/>
            <person name="Shirato S."/>
            <person name="Slamovits C.H."/>
            <person name="Spencer D.F."/>
            <person name="Suzuki S."/>
            <person name="Worden A.Z."/>
            <person name="Zauner S."/>
            <person name="Barry K."/>
            <person name="Bell C."/>
            <person name="Bharti A.K."/>
            <person name="Crow J.A."/>
            <person name="Grimwood J."/>
            <person name="Kramer R."/>
            <person name="Lindquist E."/>
            <person name="Lucas S."/>
            <person name="Salamov A."/>
            <person name="McFadden G.I."/>
            <person name="Lane C.E."/>
            <person name="Keeling P.J."/>
            <person name="Gray M.W."/>
            <person name="Grigoriev I.V."/>
            <person name="Archibald J.M."/>
        </authorList>
    </citation>
    <scope>NUCLEOTIDE SEQUENCE</scope>
    <source>
        <strain evidence="3 5">CCMP2712</strain>
    </source>
</reference>
<proteinExistence type="predicted"/>
<dbReference type="PANTHER" id="PTHR46599">
    <property type="entry name" value="PIGGYBAC TRANSPOSABLE ELEMENT-DERIVED PROTEIN 4"/>
    <property type="match status" value="1"/>
</dbReference>
<dbReference type="EnsemblProtists" id="EKX50745">
    <property type="protein sequence ID" value="EKX50745"/>
    <property type="gene ID" value="GUITHDRAFT_103336"/>
</dbReference>
<evidence type="ECO:0000313" key="4">
    <source>
        <dbReference type="EnsemblProtists" id="EKX50745"/>
    </source>
</evidence>
<gene>
    <name evidence="3" type="ORF">GUITHDRAFT_103336</name>
</gene>
<sequence length="559" mass="64438">MVRILPAEHVDAGESEGDQSEDVEEEEMEYSDEEEEMEYSDEEEEMEYSDEDEDASKSGESLEGEEWAGPDEESQGLEYESGQSEDLDGSEDAEEDDNSDASYCDSDLEQEPADHDLLKCSWGNQVWNWKFCDKHIDVDQRESDGYGFKKTIVNWPETLHHADQRSEMDCLKLLFPWDFFFGQEETGSCLVWTNATLPANAEPFTVTEVLQFMGSLYARSIHPYGRAQDMWKSSGRKLIPSLDLENRFAVNRKRFELWQQHLRFCPPAAESTDEYEQIRPLIDALNELRKRTISAGTELFVAKIRAPRTRMEKYSHGNLSVPPMDFELNMLGECSNGLGLKFELSAQPTTYSHTECVLRLAEEHLDRGQIIYSNVDYASVARPRSPGTEHVLQRCNPQAPWFSHATVELQVEVEGKERRIYGHAWKNAQRTGAGVFKLISTFKTTRAENLNSEKRRRKIDPLTGRWREEIQVRGPDGMMEAYFNAAMIMQSQTLLSKDILWIPRTRTPEPLPFRVLCSVLGLIEVDAYKVYSSCQSFHRKLNHYDFTSKIAMRLMRKDL</sequence>
<name>L1JRD1_GUITC</name>
<evidence type="ECO:0000313" key="5">
    <source>
        <dbReference type="Proteomes" id="UP000011087"/>
    </source>
</evidence>
<dbReference type="AlphaFoldDB" id="L1JRD1"/>
<dbReference type="HOGENOM" id="CLU_487867_0_0_1"/>
<organism evidence="3">
    <name type="scientific">Guillardia theta (strain CCMP2712)</name>
    <name type="common">Cryptophyte</name>
    <dbReference type="NCBI Taxonomy" id="905079"/>
    <lineage>
        <taxon>Eukaryota</taxon>
        <taxon>Cryptophyceae</taxon>
        <taxon>Pyrenomonadales</taxon>
        <taxon>Geminigeraceae</taxon>
        <taxon>Guillardia</taxon>
    </lineage>
</organism>
<dbReference type="Proteomes" id="UP000011087">
    <property type="component" value="Unassembled WGS sequence"/>
</dbReference>
<dbReference type="PANTHER" id="PTHR46599:SF3">
    <property type="entry name" value="PIGGYBAC TRANSPOSABLE ELEMENT-DERIVED PROTEIN 4"/>
    <property type="match status" value="1"/>
</dbReference>
<accession>L1JRD1</accession>
<dbReference type="GeneID" id="17307422"/>
<dbReference type="EMBL" id="JH992977">
    <property type="protein sequence ID" value="EKX50745.1"/>
    <property type="molecule type" value="Genomic_DNA"/>
</dbReference>
<feature type="compositionally biased region" description="Acidic residues" evidence="1">
    <location>
        <begin position="83"/>
        <end position="99"/>
    </location>
</feature>
<feature type="region of interest" description="Disordered" evidence="1">
    <location>
        <begin position="1"/>
        <end position="107"/>
    </location>
</feature>
<feature type="compositionally biased region" description="Basic and acidic residues" evidence="1">
    <location>
        <begin position="1"/>
        <end position="12"/>
    </location>
</feature>
<evidence type="ECO:0000259" key="2">
    <source>
        <dbReference type="Pfam" id="PF13843"/>
    </source>
</evidence>
<dbReference type="KEGG" id="gtt:GUITHDRAFT_103336"/>
<evidence type="ECO:0000313" key="3">
    <source>
        <dbReference type="EMBL" id="EKX50745.1"/>
    </source>
</evidence>
<feature type="compositionally biased region" description="Acidic residues" evidence="1">
    <location>
        <begin position="13"/>
        <end position="54"/>
    </location>
</feature>
<keyword evidence="5" id="KW-1185">Reference proteome</keyword>
<dbReference type="RefSeq" id="XP_005837725.1">
    <property type="nucleotide sequence ID" value="XM_005837668.1"/>
</dbReference>
<dbReference type="Pfam" id="PF13843">
    <property type="entry name" value="DDE_Tnp_1_7"/>
    <property type="match status" value="1"/>
</dbReference>